<reference evidence="2 3" key="1">
    <citation type="submission" date="2014-10" db="EMBL/GenBank/DDBJ databases">
        <title>Draft genome of the hookworm Ancylostoma caninum.</title>
        <authorList>
            <person name="Mitreva M."/>
        </authorList>
    </citation>
    <scope>NUCLEOTIDE SEQUENCE [LARGE SCALE GENOMIC DNA]</scope>
    <source>
        <strain evidence="2 3">Baltimore</strain>
    </source>
</reference>
<accession>A0A368G6S5</accession>
<dbReference type="Proteomes" id="UP000252519">
    <property type="component" value="Unassembled WGS sequence"/>
</dbReference>
<feature type="region of interest" description="Disordered" evidence="1">
    <location>
        <begin position="247"/>
        <end position="319"/>
    </location>
</feature>
<protein>
    <submittedName>
        <fullName evidence="2">Uncharacterized protein</fullName>
    </submittedName>
</protein>
<keyword evidence="3" id="KW-1185">Reference proteome</keyword>
<gene>
    <name evidence="2" type="ORF">ANCCAN_13917</name>
</gene>
<name>A0A368G6S5_ANCCA</name>
<sequence length="404" mass="45410">MESESSIRSISTERPTTRTVFVCGFVPKRWHNSALQAVIQDLICEYYVACNAETWDENAPSRALLSNAEALLFFVNEFTLGDKNCLLNLQYAWHLMVPVIMLRPPRTKLVITKREQTHDDIRVVGNGSIVRSPSTRWTLLEDTAMDSVDYGLLQDVLHEGYKLSIIYDRLDHKTSMKKISARLKQVMRPSLLRESEQRPFYLSPSNGPELTERSYNSGEIATERGVNVTESEHTEPNLRLTQSLSNLKADHSGPPRTPHPHANGTRKKMPPKLPPLQTPSESQEELPVAPQSAATTTGHPPSTLSRTSSRERRMSMGSLDDVNSFQETQYLVFPVKNTNKKPTLIKFPDDLMEDKDGELGSIWGSDTSLEEETEIAKKINGGMSLDYDEPDSPIGTPAPYIEDL</sequence>
<proteinExistence type="predicted"/>
<evidence type="ECO:0000313" key="3">
    <source>
        <dbReference type="Proteomes" id="UP000252519"/>
    </source>
</evidence>
<dbReference type="OrthoDB" id="5855276at2759"/>
<evidence type="ECO:0000313" key="2">
    <source>
        <dbReference type="EMBL" id="RCN40136.1"/>
    </source>
</evidence>
<comment type="caution">
    <text evidence="2">The sequence shown here is derived from an EMBL/GenBank/DDBJ whole genome shotgun (WGS) entry which is preliminary data.</text>
</comment>
<dbReference type="AlphaFoldDB" id="A0A368G6S5"/>
<dbReference type="STRING" id="29170.A0A368G6S5"/>
<dbReference type="EMBL" id="JOJR01000300">
    <property type="protein sequence ID" value="RCN40136.1"/>
    <property type="molecule type" value="Genomic_DNA"/>
</dbReference>
<organism evidence="2 3">
    <name type="scientific">Ancylostoma caninum</name>
    <name type="common">Dog hookworm</name>
    <dbReference type="NCBI Taxonomy" id="29170"/>
    <lineage>
        <taxon>Eukaryota</taxon>
        <taxon>Metazoa</taxon>
        <taxon>Ecdysozoa</taxon>
        <taxon>Nematoda</taxon>
        <taxon>Chromadorea</taxon>
        <taxon>Rhabditida</taxon>
        <taxon>Rhabditina</taxon>
        <taxon>Rhabditomorpha</taxon>
        <taxon>Strongyloidea</taxon>
        <taxon>Ancylostomatidae</taxon>
        <taxon>Ancylostomatinae</taxon>
        <taxon>Ancylostoma</taxon>
    </lineage>
</organism>
<feature type="region of interest" description="Disordered" evidence="1">
    <location>
        <begin position="381"/>
        <end position="404"/>
    </location>
</feature>
<evidence type="ECO:0000256" key="1">
    <source>
        <dbReference type="SAM" id="MobiDB-lite"/>
    </source>
</evidence>